<sequence length="49" mass="5332">MPILCGVLSKRRKVTALESNGRPTSYWPIPWVSTADIGPYADAEINGSL</sequence>
<dbReference type="AlphaFoldDB" id="F9GG02"/>
<accession>F9GG02</accession>
<organism evidence="1">
    <name type="scientific">Fusarium oxysporum (strain Fo5176)</name>
    <name type="common">Fusarium vascular wilt</name>
    <dbReference type="NCBI Taxonomy" id="660025"/>
    <lineage>
        <taxon>Eukaryota</taxon>
        <taxon>Fungi</taxon>
        <taxon>Dikarya</taxon>
        <taxon>Ascomycota</taxon>
        <taxon>Pezizomycotina</taxon>
        <taxon>Sordariomycetes</taxon>
        <taxon>Hypocreomycetidae</taxon>
        <taxon>Hypocreales</taxon>
        <taxon>Nectriaceae</taxon>
        <taxon>Fusarium</taxon>
        <taxon>Fusarium oxysporum species complex</taxon>
    </lineage>
</organism>
<reference evidence="1" key="1">
    <citation type="journal article" date="2012" name="Mol. Plant Microbe Interact.">
        <title>A highly conserved effector in Fusarium oxysporum is required for full virulence on Arabidopsis.</title>
        <authorList>
            <person name="Thatcher L.F."/>
            <person name="Gardiner D.M."/>
            <person name="Kazan K."/>
            <person name="Manners J."/>
        </authorList>
    </citation>
    <scope>NUCLEOTIDE SEQUENCE [LARGE SCALE GENOMIC DNA]</scope>
    <source>
        <strain evidence="1">Fo5176</strain>
    </source>
</reference>
<name>F9GG02_FUSOF</name>
<evidence type="ECO:0000313" key="1">
    <source>
        <dbReference type="EMBL" id="EGU71905.1"/>
    </source>
</evidence>
<proteinExistence type="predicted"/>
<comment type="caution">
    <text evidence="1">The sequence shown here is derived from an EMBL/GenBank/DDBJ whole genome shotgun (WGS) entry which is preliminary data.</text>
</comment>
<gene>
    <name evidence="1" type="ORF">FOXB_17586</name>
</gene>
<protein>
    <submittedName>
        <fullName evidence="1">Uncharacterized protein</fullName>
    </submittedName>
</protein>
<dbReference type="EMBL" id="AFQF01007423">
    <property type="protein sequence ID" value="EGU71905.1"/>
    <property type="molecule type" value="Genomic_DNA"/>
</dbReference>